<feature type="transmembrane region" description="Helical" evidence="1">
    <location>
        <begin position="92"/>
        <end position="115"/>
    </location>
</feature>
<dbReference type="InterPro" id="IPR025495">
    <property type="entry name" value="DUF4386"/>
</dbReference>
<dbReference type="Pfam" id="PF14329">
    <property type="entry name" value="DUF4386"/>
    <property type="match status" value="1"/>
</dbReference>
<feature type="transmembrane region" description="Helical" evidence="1">
    <location>
        <begin position="205"/>
        <end position="226"/>
    </location>
</feature>
<proteinExistence type="predicted"/>
<sequence>MSGMPAGKVNDMAPRTVARLTGAFYLAFVLASLLAGLVGHIGMGGAEQVNESIATNPLSFRLALVIAYLSAVFFLAAAWGLYVLLRPVNGHLALLFLLLNAVGVGIQCASMIPLISALLQQDGAGHLQAYSAAQLEASAYLSIDVYKTAFATAQLFFGTWLFPLGYLVFKSGFLPKFLGVILIVDGVGVIIWFLQALLLPDYPAISYPSFAVGFIAEVGLALWLLIMAVKVVDAEEDLPD</sequence>
<dbReference type="Proteomes" id="UP000297403">
    <property type="component" value="Unassembled WGS sequence"/>
</dbReference>
<comment type="caution">
    <text evidence="2">The sequence shown here is derived from an EMBL/GenBank/DDBJ whole genome shotgun (WGS) entry which is preliminary data.</text>
</comment>
<gene>
    <name evidence="2" type="ORF">E3O49_11940</name>
</gene>
<feature type="transmembrane region" description="Helical" evidence="1">
    <location>
        <begin position="176"/>
        <end position="199"/>
    </location>
</feature>
<name>A0AAQ2C5E9_9MICO</name>
<feature type="transmembrane region" description="Helical" evidence="1">
    <location>
        <begin position="20"/>
        <end position="42"/>
    </location>
</feature>
<evidence type="ECO:0000313" key="3">
    <source>
        <dbReference type="Proteomes" id="UP000297403"/>
    </source>
</evidence>
<reference evidence="2 3" key="1">
    <citation type="submission" date="2019-03" db="EMBL/GenBank/DDBJ databases">
        <title>Genomics of glacier-inhabiting Cryobacterium strains.</title>
        <authorList>
            <person name="Liu Q."/>
            <person name="Xin Y.-H."/>
        </authorList>
    </citation>
    <scope>NUCLEOTIDE SEQUENCE [LARGE SCALE GENOMIC DNA]</scope>
    <source>
        <strain evidence="3">TMT1-22</strain>
    </source>
</reference>
<protein>
    <submittedName>
        <fullName evidence="2">DUF4386 domain-containing protein</fullName>
    </submittedName>
</protein>
<feature type="transmembrane region" description="Helical" evidence="1">
    <location>
        <begin position="149"/>
        <end position="169"/>
    </location>
</feature>
<dbReference type="AlphaFoldDB" id="A0AAQ2C5E9"/>
<evidence type="ECO:0000313" key="2">
    <source>
        <dbReference type="EMBL" id="TFC44354.1"/>
    </source>
</evidence>
<evidence type="ECO:0000256" key="1">
    <source>
        <dbReference type="SAM" id="Phobius"/>
    </source>
</evidence>
<keyword evidence="1" id="KW-0472">Membrane</keyword>
<dbReference type="EMBL" id="SOFY01000064">
    <property type="protein sequence ID" value="TFC44354.1"/>
    <property type="molecule type" value="Genomic_DNA"/>
</dbReference>
<keyword evidence="1" id="KW-0812">Transmembrane</keyword>
<keyword evidence="1" id="KW-1133">Transmembrane helix</keyword>
<organism evidence="2 3">
    <name type="scientific">Cryobacterium shii</name>
    <dbReference type="NCBI Taxonomy" id="1259235"/>
    <lineage>
        <taxon>Bacteria</taxon>
        <taxon>Bacillati</taxon>
        <taxon>Actinomycetota</taxon>
        <taxon>Actinomycetes</taxon>
        <taxon>Micrococcales</taxon>
        <taxon>Microbacteriaceae</taxon>
        <taxon>Cryobacterium</taxon>
    </lineage>
</organism>
<feature type="transmembrane region" description="Helical" evidence="1">
    <location>
        <begin position="62"/>
        <end position="85"/>
    </location>
</feature>
<keyword evidence="3" id="KW-1185">Reference proteome</keyword>
<accession>A0AAQ2C5E9</accession>